<dbReference type="SUPFAM" id="SSF53474">
    <property type="entry name" value="alpha/beta-Hydrolases"/>
    <property type="match status" value="1"/>
</dbReference>
<feature type="domain" description="Peptidase S9 prolyl oligopeptidase catalytic" evidence="6">
    <location>
        <begin position="450"/>
        <end position="650"/>
    </location>
</feature>
<dbReference type="OrthoDB" id="43744at2759"/>
<proteinExistence type="inferred from homology"/>
<evidence type="ECO:0000256" key="3">
    <source>
        <dbReference type="ARBA" id="ARBA00022825"/>
    </source>
</evidence>
<dbReference type="Pfam" id="PF07676">
    <property type="entry name" value="PD40"/>
    <property type="match status" value="2"/>
</dbReference>
<dbReference type="EMBL" id="JAEPQZ010000019">
    <property type="protein sequence ID" value="KAG2171661.1"/>
    <property type="molecule type" value="Genomic_DNA"/>
</dbReference>
<accession>A0A8H7PE28</accession>
<organism evidence="7 8">
    <name type="scientific">Mortierella isabellina</name>
    <name type="common">Filamentous fungus</name>
    <name type="synonym">Umbelopsis isabellina</name>
    <dbReference type="NCBI Taxonomy" id="91625"/>
    <lineage>
        <taxon>Eukaryota</taxon>
        <taxon>Fungi</taxon>
        <taxon>Fungi incertae sedis</taxon>
        <taxon>Mucoromycota</taxon>
        <taxon>Mucoromycotina</taxon>
        <taxon>Umbelopsidomycetes</taxon>
        <taxon>Umbelopsidales</taxon>
        <taxon>Umbelopsidaceae</taxon>
        <taxon>Umbelopsis</taxon>
    </lineage>
</organism>
<dbReference type="PANTHER" id="PTHR42776">
    <property type="entry name" value="SERINE PEPTIDASE S9 FAMILY MEMBER"/>
    <property type="match status" value="1"/>
</dbReference>
<keyword evidence="2" id="KW-0378">Hydrolase</keyword>
<dbReference type="Proteomes" id="UP000654370">
    <property type="component" value="Unassembled WGS sequence"/>
</dbReference>
<evidence type="ECO:0000259" key="6">
    <source>
        <dbReference type="Pfam" id="PF00326"/>
    </source>
</evidence>
<name>A0A8H7PE28_MORIS</name>
<evidence type="ECO:0000256" key="1">
    <source>
        <dbReference type="ARBA" id="ARBA00010040"/>
    </source>
</evidence>
<dbReference type="SUPFAM" id="SSF82171">
    <property type="entry name" value="DPP6 N-terminal domain-like"/>
    <property type="match status" value="1"/>
</dbReference>
<evidence type="ECO:0000256" key="5">
    <source>
        <dbReference type="SAM" id="MobiDB-lite"/>
    </source>
</evidence>
<dbReference type="InterPro" id="IPR029058">
    <property type="entry name" value="AB_hydrolase_fold"/>
</dbReference>
<reference evidence="7" key="1">
    <citation type="submission" date="2020-12" db="EMBL/GenBank/DDBJ databases">
        <title>Metabolic potential, ecology and presence of endohyphal bacteria is reflected in genomic diversity of Mucoromycotina.</title>
        <authorList>
            <person name="Muszewska A."/>
            <person name="Okrasinska A."/>
            <person name="Steczkiewicz K."/>
            <person name="Drgas O."/>
            <person name="Orlowska M."/>
            <person name="Perlinska-Lenart U."/>
            <person name="Aleksandrzak-Piekarczyk T."/>
            <person name="Szatraj K."/>
            <person name="Zielenkiewicz U."/>
            <person name="Pilsyk S."/>
            <person name="Malc E."/>
            <person name="Mieczkowski P."/>
            <person name="Kruszewska J.S."/>
            <person name="Biernat P."/>
            <person name="Pawlowska J."/>
        </authorList>
    </citation>
    <scope>NUCLEOTIDE SEQUENCE</scope>
    <source>
        <strain evidence="7">WA0000067209</strain>
    </source>
</reference>
<dbReference type="GO" id="GO:0006508">
    <property type="term" value="P:proteolysis"/>
    <property type="evidence" value="ECO:0007669"/>
    <property type="project" value="InterPro"/>
</dbReference>
<dbReference type="PANTHER" id="PTHR42776:SF27">
    <property type="entry name" value="DIPEPTIDYL PEPTIDASE FAMILY MEMBER 6"/>
    <property type="match status" value="1"/>
</dbReference>
<comment type="similarity">
    <text evidence="1">Belongs to the peptidase S9C family.</text>
</comment>
<dbReference type="InterPro" id="IPR011042">
    <property type="entry name" value="6-blade_b-propeller_TolB-like"/>
</dbReference>
<evidence type="ECO:0000313" key="7">
    <source>
        <dbReference type="EMBL" id="KAG2171661.1"/>
    </source>
</evidence>
<dbReference type="Gene3D" id="3.40.50.1820">
    <property type="entry name" value="alpha/beta hydrolase"/>
    <property type="match status" value="1"/>
</dbReference>
<dbReference type="InterPro" id="IPR011659">
    <property type="entry name" value="WD40"/>
</dbReference>
<evidence type="ECO:0000313" key="8">
    <source>
        <dbReference type="Proteomes" id="UP000654370"/>
    </source>
</evidence>
<evidence type="ECO:0000256" key="2">
    <source>
        <dbReference type="ARBA" id="ARBA00022801"/>
    </source>
</evidence>
<sequence>MLVTNAQVSSEFKSSEPVPLEDVIEAHTIKNIQISPNGVYYIYVLGKNYKVGTDGYQTSLWLGRTAGGSTRQLTSGEYNDWSPVWSPDSQHILFLSDRQERAKTSNLYQLSLQGGEPIPLTKLKKGVRSPMWSPNGRYVAFASADEPSAADKEREENKDDADVEGENLEFARLQLLNVRSKDIQQLTYNDFDVVNIAWSGNGKQLLFSTREEPNENSSSTGMRIQTINIDGSDLTCVFEKKSSINSIGYIGDEIAYTAPTTDTTNSSVSLWKLTNGAPKRILAGDHNCVENSHFGVSTDGMAAVGIADNLICGITLVGDEPTKIHLEDKVGNDMLRNGYVGGFHVRITNQTVLVLTYIDPHRPMEIWVARGEGDKLTAGQITHHNDNLLKYEYGSTERMKWVSSGKTDVYGVMIRPTSGKAPYPTILHVHGGPYGRVGLEFQAGALRWGQVLAQRGYLVLLPNYRGSSGRGEHFASLVRGAVGTGDWDDCMSMVDAAIDRGLADSTRLGIGGWSQGGFMTAWTVSQTNRFKAAIMGAGISDWSMMAGTSDMAAFQSEIAGSPPWVDLEKRKDLSHSPLTYMTNPKTPTLILHGREDVRVPHSQATMFYRAMKAHKATAKLVTYPREPHGPQERLHQMDILKRVIDWFEKYV</sequence>
<dbReference type="Gene3D" id="2.120.10.30">
    <property type="entry name" value="TolB, C-terminal domain"/>
    <property type="match status" value="2"/>
</dbReference>
<comment type="caution">
    <text evidence="7">The sequence shown here is derived from an EMBL/GenBank/DDBJ whole genome shotgun (WGS) entry which is preliminary data.</text>
</comment>
<gene>
    <name evidence="7" type="ORF">INT43_008041</name>
</gene>
<keyword evidence="3" id="KW-0720">Serine protease</keyword>
<protein>
    <recommendedName>
        <fullName evidence="4">Dipeptidyl-peptidase V</fullName>
    </recommendedName>
</protein>
<dbReference type="GO" id="GO:0004252">
    <property type="term" value="F:serine-type endopeptidase activity"/>
    <property type="evidence" value="ECO:0007669"/>
    <property type="project" value="TreeGrafter"/>
</dbReference>
<keyword evidence="3" id="KW-0645">Protease</keyword>
<dbReference type="Pfam" id="PF00326">
    <property type="entry name" value="Peptidase_S9"/>
    <property type="match status" value="1"/>
</dbReference>
<keyword evidence="8" id="KW-1185">Reference proteome</keyword>
<dbReference type="InterPro" id="IPR001375">
    <property type="entry name" value="Peptidase_S9_cat"/>
</dbReference>
<feature type="region of interest" description="Disordered" evidence="5">
    <location>
        <begin position="144"/>
        <end position="163"/>
    </location>
</feature>
<evidence type="ECO:0000256" key="4">
    <source>
        <dbReference type="ARBA" id="ARBA00032829"/>
    </source>
</evidence>
<dbReference type="AlphaFoldDB" id="A0A8H7PE28"/>